<protein>
    <submittedName>
        <fullName evidence="1">Uncharacterized protein</fullName>
    </submittedName>
</protein>
<dbReference type="PATRIC" id="fig|329854.7.peg.226"/>
<proteinExistence type="predicted"/>
<dbReference type="AlphaFoldDB" id="A0A139LV50"/>
<evidence type="ECO:0000313" key="1">
    <source>
        <dbReference type="EMBL" id="KXT55329.1"/>
    </source>
</evidence>
<sequence>MPPFAAKDGIFCIIAYRDVIPFNIPSSHQGSKIKAKDIIKRQKYRYLVKPTERTV</sequence>
<organism evidence="1">
    <name type="scientific">Bacteroides intestinalis</name>
    <dbReference type="NCBI Taxonomy" id="329854"/>
    <lineage>
        <taxon>Bacteria</taxon>
        <taxon>Pseudomonadati</taxon>
        <taxon>Bacteroidota</taxon>
        <taxon>Bacteroidia</taxon>
        <taxon>Bacteroidales</taxon>
        <taxon>Bacteroidaceae</taxon>
        <taxon>Bacteroides</taxon>
    </lineage>
</organism>
<comment type="caution">
    <text evidence="1">The sequence shown here is derived from an EMBL/GenBank/DDBJ whole genome shotgun (WGS) entry which is preliminary data.</text>
</comment>
<accession>A0A139LV50</accession>
<dbReference type="Proteomes" id="UP000070319">
    <property type="component" value="Unassembled WGS sequence"/>
</dbReference>
<dbReference type="EMBL" id="LTDF01000025">
    <property type="protein sequence ID" value="KXT55329.1"/>
    <property type="molecule type" value="Genomic_DNA"/>
</dbReference>
<evidence type="ECO:0000313" key="2">
    <source>
        <dbReference type="Proteomes" id="UP000070319"/>
    </source>
</evidence>
<gene>
    <name evidence="1" type="ORF">HMPREF2531_00216</name>
</gene>
<reference evidence="1 2" key="1">
    <citation type="submission" date="2016-02" db="EMBL/GenBank/DDBJ databases">
        <authorList>
            <person name="Wen L."/>
            <person name="He K."/>
            <person name="Yang H."/>
        </authorList>
    </citation>
    <scope>NUCLEOTIDE SEQUENCE [LARGE SCALE GENOMIC DNA]</scope>
    <source>
        <strain evidence="1 2">KLE1704</strain>
    </source>
</reference>
<name>A0A139LV50_9BACE</name>